<proteinExistence type="inferred from homology"/>
<dbReference type="SMART" id="SM00631">
    <property type="entry name" value="Zn_pept"/>
    <property type="match status" value="1"/>
</dbReference>
<comment type="cofactor">
    <cofactor evidence="1">
        <name>Zn(2+)</name>
        <dbReference type="ChEBI" id="CHEBI:29105"/>
    </cofactor>
</comment>
<evidence type="ECO:0000256" key="1">
    <source>
        <dbReference type="ARBA" id="ARBA00001947"/>
    </source>
</evidence>
<evidence type="ECO:0000259" key="10">
    <source>
        <dbReference type="PROSITE" id="PS51272"/>
    </source>
</evidence>
<organism evidence="12 13">
    <name type="scientific">Chungangia koreensis</name>
    <dbReference type="NCBI Taxonomy" id="752657"/>
    <lineage>
        <taxon>Bacteria</taxon>
        <taxon>Bacillati</taxon>
        <taxon>Bacillota</taxon>
        <taxon>Bacilli</taxon>
        <taxon>Lactobacillales</taxon>
        <taxon>Chungangia</taxon>
    </lineage>
</organism>
<gene>
    <name evidence="12" type="ORF">ACFOZY_14450</name>
</gene>
<evidence type="ECO:0000256" key="6">
    <source>
        <dbReference type="ARBA" id="ARBA00022833"/>
    </source>
</evidence>
<evidence type="ECO:0000256" key="7">
    <source>
        <dbReference type="ARBA" id="ARBA00023049"/>
    </source>
</evidence>
<keyword evidence="4" id="KW-0479">Metal-binding</keyword>
<dbReference type="Pfam" id="PF00395">
    <property type="entry name" value="SLH"/>
    <property type="match status" value="1"/>
</dbReference>
<feature type="domain" description="Peptidase M14" evidence="11">
    <location>
        <begin position="509"/>
        <end position="797"/>
    </location>
</feature>
<dbReference type="RefSeq" id="WP_378156769.1">
    <property type="nucleotide sequence ID" value="NZ_JBHSEC010000020.1"/>
</dbReference>
<feature type="chain" id="PRO_5047539469" evidence="9">
    <location>
        <begin position="23"/>
        <end position="804"/>
    </location>
</feature>
<evidence type="ECO:0000259" key="11">
    <source>
        <dbReference type="PROSITE" id="PS52035"/>
    </source>
</evidence>
<dbReference type="SUPFAM" id="SSF53187">
    <property type="entry name" value="Zn-dependent exopeptidases"/>
    <property type="match status" value="1"/>
</dbReference>
<dbReference type="Proteomes" id="UP001595817">
    <property type="component" value="Unassembled WGS sequence"/>
</dbReference>
<dbReference type="PROSITE" id="PS52035">
    <property type="entry name" value="PEPTIDASE_M14"/>
    <property type="match status" value="1"/>
</dbReference>
<keyword evidence="3" id="KW-0645">Protease</keyword>
<sequence length="804" mass="88981">MKNLRATLTVMIALLLMLSIGAAPTEASHFSDLKGEEQTEAVHSLVEKDIIKGYEDGTFRPNTPVSRSQVVKFLGRWLQYNGYMVPEDAATERRFEDVDLKNDVELANLAALVQEESIFLGSEGYLDGSGTMQRKHMALVLVRSIKSVYGNDLIQEYKAANFQPTVKDLDKAGGVEQKEAIIALDYADLTNVEVFNPSGTITRGQFVAFLHRTIEKYHQNGTEEETPSLPAFDPAGSNTITIASGTPLYSSRNMKNVIGTWQDGERPVIFNSIEDEGILVIRIAGEKYYIFSNQGTIQTERPVSDVGEAIGAVRTTNDFTILSEPHGRVLMKGLRQTNVEVLRVENGFYVVETAAGIGYIPINQAAPNSKSNLIIHTDTPLLIKSGSTYNQIGTLKANAVVKPNGASGQYRVISANGKSYFFDQTSALETTKTVSLGKLIKAVFPTRLIAEKDATIKTASDQLVGTLKKGQDVTLLNIDGQAGLIEFAGGTGRVNLSEFIHSDLVSPKKSITHKEMSYHLKVISMLYPEFTELVQIDTSTEGRAIYALRLGNGKKEILMDASMHAREHMTTNVLLEMIDQYSYHYVRSSKFGSYNVKRLLDQTKIWFIPMMNPDGVTLVQGGPNAVKSGSSVRKINNSTNFARWKANIRGVDLNRNFEGGWRYEDTTNGPAYKNYKGPFVFSERESKAFRNFVSEHTFKSYISYHSSGQIIYWSHNQGASAAKRDRALATKISGVTGYKVMAPLNDKGSGTSTDWFIQTYKMPGITVEIAPFVGEKPVPISYWDRVWAQNKTIGLLSAQEANAR</sequence>
<dbReference type="PROSITE" id="PS51272">
    <property type="entry name" value="SLH"/>
    <property type="match status" value="1"/>
</dbReference>
<protein>
    <submittedName>
        <fullName evidence="12">M14 family zinc carboxypeptidase</fullName>
    </submittedName>
</protein>
<keyword evidence="5" id="KW-0378">Hydrolase</keyword>
<comment type="caution">
    <text evidence="12">The sequence shown here is derived from an EMBL/GenBank/DDBJ whole genome shotgun (WGS) entry which is preliminary data.</text>
</comment>
<evidence type="ECO:0000313" key="12">
    <source>
        <dbReference type="EMBL" id="MFC4411625.1"/>
    </source>
</evidence>
<dbReference type="InterPro" id="IPR000834">
    <property type="entry name" value="Peptidase_M14"/>
</dbReference>
<evidence type="ECO:0000256" key="2">
    <source>
        <dbReference type="ARBA" id="ARBA00005988"/>
    </source>
</evidence>
<evidence type="ECO:0000256" key="3">
    <source>
        <dbReference type="ARBA" id="ARBA00022670"/>
    </source>
</evidence>
<dbReference type="PANTHER" id="PTHR11705:SF143">
    <property type="entry name" value="SLL0236 PROTEIN"/>
    <property type="match status" value="1"/>
</dbReference>
<evidence type="ECO:0000313" key="13">
    <source>
        <dbReference type="Proteomes" id="UP001595817"/>
    </source>
</evidence>
<dbReference type="InterPro" id="IPR001119">
    <property type="entry name" value="SLH_dom"/>
</dbReference>
<dbReference type="Gene3D" id="3.40.630.10">
    <property type="entry name" value="Zn peptidases"/>
    <property type="match status" value="1"/>
</dbReference>
<accession>A0ABV8X9H3</accession>
<feature type="signal peptide" evidence="9">
    <location>
        <begin position="1"/>
        <end position="22"/>
    </location>
</feature>
<feature type="active site" description="Proton donor/acceptor" evidence="8">
    <location>
        <position position="768"/>
    </location>
</feature>
<evidence type="ECO:0000256" key="9">
    <source>
        <dbReference type="SAM" id="SignalP"/>
    </source>
</evidence>
<evidence type="ECO:0000256" key="4">
    <source>
        <dbReference type="ARBA" id="ARBA00022723"/>
    </source>
</evidence>
<evidence type="ECO:0000256" key="8">
    <source>
        <dbReference type="PROSITE-ProRule" id="PRU01379"/>
    </source>
</evidence>
<keyword evidence="6" id="KW-0862">Zinc</keyword>
<dbReference type="InterPro" id="IPR057246">
    <property type="entry name" value="CARBOXYPEPT_ZN_1"/>
</dbReference>
<reference evidence="13" key="1">
    <citation type="journal article" date="2019" name="Int. J. Syst. Evol. Microbiol.">
        <title>The Global Catalogue of Microorganisms (GCM) 10K type strain sequencing project: providing services to taxonomists for standard genome sequencing and annotation.</title>
        <authorList>
            <consortium name="The Broad Institute Genomics Platform"/>
            <consortium name="The Broad Institute Genome Sequencing Center for Infectious Disease"/>
            <person name="Wu L."/>
            <person name="Ma J."/>
        </authorList>
    </citation>
    <scope>NUCLEOTIDE SEQUENCE [LARGE SCALE GENOMIC DNA]</scope>
    <source>
        <strain evidence="13">CCUG 59778</strain>
    </source>
</reference>
<keyword evidence="13" id="KW-1185">Reference proteome</keyword>
<feature type="domain" description="SLH" evidence="10">
    <location>
        <begin position="25"/>
        <end position="88"/>
    </location>
</feature>
<evidence type="ECO:0000256" key="5">
    <source>
        <dbReference type="ARBA" id="ARBA00022801"/>
    </source>
</evidence>
<dbReference type="GO" id="GO:0004180">
    <property type="term" value="F:carboxypeptidase activity"/>
    <property type="evidence" value="ECO:0007669"/>
    <property type="project" value="UniProtKB-KW"/>
</dbReference>
<dbReference type="PANTHER" id="PTHR11705">
    <property type="entry name" value="PROTEASE FAMILY M14 CARBOXYPEPTIDASE A,B"/>
    <property type="match status" value="1"/>
</dbReference>
<keyword evidence="12" id="KW-0121">Carboxypeptidase</keyword>
<keyword evidence="7" id="KW-0482">Metalloprotease</keyword>
<keyword evidence="9" id="KW-0732">Signal</keyword>
<comment type="similarity">
    <text evidence="2 8">Belongs to the peptidase M14 family.</text>
</comment>
<dbReference type="PRINTS" id="PR00765">
    <property type="entry name" value="CRBOXYPTASEA"/>
</dbReference>
<name>A0ABV8X9H3_9LACT</name>
<dbReference type="Pfam" id="PF00246">
    <property type="entry name" value="Peptidase_M14"/>
    <property type="match status" value="1"/>
</dbReference>
<dbReference type="EMBL" id="JBHSEC010000020">
    <property type="protein sequence ID" value="MFC4411625.1"/>
    <property type="molecule type" value="Genomic_DNA"/>
</dbReference>
<dbReference type="PROSITE" id="PS00132">
    <property type="entry name" value="CARBOXYPEPT_ZN_1"/>
    <property type="match status" value="1"/>
</dbReference>